<organism evidence="1">
    <name type="scientific">Desertifilum tharense IPPAS B-1220</name>
    <dbReference type="NCBI Taxonomy" id="1781255"/>
    <lineage>
        <taxon>Bacteria</taxon>
        <taxon>Bacillati</taxon>
        <taxon>Cyanobacteriota</taxon>
        <taxon>Cyanophyceae</taxon>
        <taxon>Desertifilales</taxon>
        <taxon>Desertifilaceae</taxon>
        <taxon>Desertifilum</taxon>
    </lineage>
</organism>
<reference evidence="1" key="1">
    <citation type="submission" date="2016-09" db="EMBL/GenBank/DDBJ databases">
        <title>Draft genome of thermotolerant cyanobacterium Desertifilum sp. strain IPPAS B-1220.</title>
        <authorList>
            <person name="Sinetova M.A."/>
            <person name="Bolakhan K."/>
            <person name="Zayadan B.K."/>
            <person name="Mironov K.S."/>
            <person name="Ustinova V."/>
            <person name="Kupriyanova E.V."/>
            <person name="Sidorov R.A."/>
            <person name="Skrypnik A.N."/>
            <person name="Gogoleva N.E."/>
            <person name="Gogolev Y.V."/>
            <person name="Los D.A."/>
        </authorList>
    </citation>
    <scope>NUCLEOTIDE SEQUENCE [LARGE SCALE GENOMIC DNA]</scope>
    <source>
        <strain evidence="1">IPPAS B-1220</strain>
    </source>
</reference>
<dbReference type="AlphaFoldDB" id="A0A1E5QG76"/>
<dbReference type="InterPro" id="IPR012334">
    <property type="entry name" value="Pectin_lyas_fold"/>
</dbReference>
<dbReference type="SUPFAM" id="SSF51126">
    <property type="entry name" value="Pectin lyase-like"/>
    <property type="match status" value="2"/>
</dbReference>
<name>A0A1E5QG76_9CYAN</name>
<dbReference type="Gene3D" id="2.160.20.10">
    <property type="entry name" value="Single-stranded right-handed beta-helix, Pectin lyase-like"/>
    <property type="match status" value="2"/>
</dbReference>
<dbReference type="STRING" id="1781255.BH720_18925"/>
<evidence type="ECO:0008006" key="2">
    <source>
        <dbReference type="Google" id="ProtNLM"/>
    </source>
</evidence>
<gene>
    <name evidence="1" type="ORF">BH720_18925</name>
</gene>
<dbReference type="EMBL" id="MJGC01000084">
    <property type="protein sequence ID" value="OEJ73618.1"/>
    <property type="molecule type" value="Genomic_DNA"/>
</dbReference>
<comment type="caution">
    <text evidence="1">The sequence shown here is derived from an EMBL/GenBank/DDBJ whole genome shotgun (WGS) entry which is preliminary data.</text>
</comment>
<sequence length="642" mass="66690">MLSTSTGSTLNFLLIVDEHSHLRYKPTPVSSATPPLLTLNVPIGLQFNAPTQTPSGQIRVQGSGHQWQFSQTGALELIPVADRLAVQPGRTLALAGREITLEGGNLTAPSGTLALHAIVEGILPLTAQAEFVRLQNPSADTPLGDIRLSGAASMNSSGWQGGEIQIHSRSLRVEQGSAIASVTAGTESGRPVTVRASETIEFLGRTAEGRIGSGILVQTHGTGTGGDLLLATGRLTLRDGAAIGMGTDSAGRSGHVLIVAPQVELGGLSASGARLTGIFSNPTTASTGIGGDVTIAAQTLSLENGAVISVSTFGAGQSGNITVRARQVQVQGTSATGNVRSGFYARTTLPREGSIAPPLTGNAGNVTVIAEELTLQNRATINVANLGQGNAGNINIYATTLKLDTQAAIAATQRQAEQGNITIEAQDVRLRNRSTITTDASNTIVRDTGEAIENSDRSTDGGNISIQTQSLLALENSNITANAQQGFGGRVRINTNNLLRDTTSEISATSNLGPEFSGIVQINTPDVTTPSGLINLPDNLTDVSNQIVRGCGEFGGSRFAVVGRGGLPEDPNQTLLGSTIWRDLRFPQSAPAWTIQPSPSETPPLVEATGWVKQPNGRLELIAHSDNRVPFIGTQAYPCLGF</sequence>
<accession>A0A1E5QG76</accession>
<evidence type="ECO:0000313" key="1">
    <source>
        <dbReference type="EMBL" id="OEJ73618.1"/>
    </source>
</evidence>
<protein>
    <recommendedName>
        <fullName evidence="2">S-layer family protein</fullName>
    </recommendedName>
</protein>
<proteinExistence type="predicted"/>
<dbReference type="InterPro" id="IPR011050">
    <property type="entry name" value="Pectin_lyase_fold/virulence"/>
</dbReference>